<dbReference type="Pfam" id="PF02397">
    <property type="entry name" value="Bac_transf"/>
    <property type="match status" value="1"/>
</dbReference>
<evidence type="ECO:0000313" key="9">
    <source>
        <dbReference type="EMBL" id="ACX95351.1"/>
    </source>
</evidence>
<evidence type="ECO:0000256" key="7">
    <source>
        <dbReference type="SAM" id="Phobius"/>
    </source>
</evidence>
<dbReference type="InterPro" id="IPR017473">
    <property type="entry name" value="Undecaprenyl-P_gluc_Ptfrase"/>
</dbReference>
<dbReference type="KEGG" id="hna:Hneap_0496"/>
<dbReference type="eggNOG" id="COG1086">
    <property type="taxonomic scope" value="Bacteria"/>
</dbReference>
<evidence type="ECO:0000313" key="10">
    <source>
        <dbReference type="Proteomes" id="UP000009102"/>
    </source>
</evidence>
<sequence>MSTALLRSRSALISAVTRTLDVLLVGLGGLFAFWLRFGGEVSHLPATYGTLMVIGGLLVALVFPLLGVYDSWRARGLASPALRVVGVWSLVLMILMISLVLVKEAETFSRLWLAQWWLVSGLALAIERVAVYFVLRGLRQRGLNHRKAVVVGCGPQALNLINRAEKEGWAGFDVVRVFGERPDDTGIAGHEIHPLNELFDYVSSHQIDEVWIAVPLDQSQQLKSVLENLRFSTANVRFVPDLFGLFLINHGVSEIMDVPMIDLSASPMTGANRLVKGVEDRVFSLLILLLISPLFLVIALGVKLSSKGPVLYKQKRHGWDGQPFNIYKFRSMKDGADEEGDVPQAVKGDGRVTRFGAFLRRTSLDELPQFINVLQGRMSIVGPRPHAVEHNELYKSQIAGYMLRHKVKPGITGWAQVNGWRGETDTLDKMQKRIEYDLYYIEHWSLAFDLKIIFLTVFRGFVHKNAY</sequence>
<dbReference type="SUPFAM" id="SSF51735">
    <property type="entry name" value="NAD(P)-binding Rossmann-fold domains"/>
    <property type="match status" value="1"/>
</dbReference>
<evidence type="ECO:0000256" key="2">
    <source>
        <dbReference type="ARBA" id="ARBA00006464"/>
    </source>
</evidence>
<keyword evidence="5 7" id="KW-1133">Transmembrane helix</keyword>
<proteinExistence type="inferred from homology"/>
<feature type="transmembrane region" description="Helical" evidence="7">
    <location>
        <begin position="81"/>
        <end position="102"/>
    </location>
</feature>
<keyword evidence="6 7" id="KW-0472">Membrane</keyword>
<dbReference type="Pfam" id="PF13727">
    <property type="entry name" value="CoA_binding_3"/>
    <property type="match status" value="1"/>
</dbReference>
<dbReference type="GO" id="GO:0089702">
    <property type="term" value="F:undecaprenyl-phosphate glucose phosphotransferase activity"/>
    <property type="evidence" value="ECO:0007669"/>
    <property type="project" value="TreeGrafter"/>
</dbReference>
<dbReference type="PANTHER" id="PTHR30576">
    <property type="entry name" value="COLANIC BIOSYNTHESIS UDP-GLUCOSE LIPID CARRIER TRANSFERASE"/>
    <property type="match status" value="1"/>
</dbReference>
<dbReference type="GO" id="GO:0016020">
    <property type="term" value="C:membrane"/>
    <property type="evidence" value="ECO:0007669"/>
    <property type="project" value="UniProtKB-SubCell"/>
</dbReference>
<dbReference type="AlphaFoldDB" id="D0KY28"/>
<dbReference type="STRING" id="555778.Hneap_0496"/>
<feature type="transmembrane region" description="Helical" evidence="7">
    <location>
        <begin position="282"/>
        <end position="302"/>
    </location>
</feature>
<dbReference type="OrthoDB" id="9808602at2"/>
<dbReference type="EMBL" id="CP001801">
    <property type="protein sequence ID" value="ACX95351.1"/>
    <property type="molecule type" value="Genomic_DNA"/>
</dbReference>
<dbReference type="eggNOG" id="COG2148">
    <property type="taxonomic scope" value="Bacteria"/>
</dbReference>
<dbReference type="InterPro" id="IPR036291">
    <property type="entry name" value="NAD(P)-bd_dom_sf"/>
</dbReference>
<feature type="domain" description="Bacterial sugar transferase" evidence="8">
    <location>
        <begin position="276"/>
        <end position="459"/>
    </location>
</feature>
<evidence type="ECO:0000256" key="5">
    <source>
        <dbReference type="ARBA" id="ARBA00022989"/>
    </source>
</evidence>
<dbReference type="GO" id="GO:0009242">
    <property type="term" value="P:colanic acid biosynthetic process"/>
    <property type="evidence" value="ECO:0007669"/>
    <property type="project" value="TreeGrafter"/>
</dbReference>
<feature type="transmembrane region" description="Helical" evidence="7">
    <location>
        <begin position="12"/>
        <end position="35"/>
    </location>
</feature>
<evidence type="ECO:0000256" key="3">
    <source>
        <dbReference type="ARBA" id="ARBA00022679"/>
    </source>
</evidence>
<comment type="similarity">
    <text evidence="2">Belongs to the bacterial sugar transferase family.</text>
</comment>
<gene>
    <name evidence="9" type="ordered locus">Hneap_0496</name>
</gene>
<dbReference type="EC" id="2.7.8.6" evidence="9"/>
<dbReference type="HOGENOM" id="CLU_024920_0_1_6"/>
<dbReference type="Proteomes" id="UP000009102">
    <property type="component" value="Chromosome"/>
</dbReference>
<comment type="subcellular location">
    <subcellularLocation>
        <location evidence="1">Membrane</location>
        <topology evidence="1">Multi-pass membrane protein</topology>
    </subcellularLocation>
</comment>
<protein>
    <submittedName>
        <fullName evidence="9">Undecaprenyl-phosphate glucose phosphotransferase</fullName>
        <ecNumber evidence="9">2.7.8.6</ecNumber>
    </submittedName>
</protein>
<accession>D0KY28</accession>
<evidence type="ECO:0000256" key="4">
    <source>
        <dbReference type="ARBA" id="ARBA00022692"/>
    </source>
</evidence>
<evidence type="ECO:0000256" key="1">
    <source>
        <dbReference type="ARBA" id="ARBA00004141"/>
    </source>
</evidence>
<evidence type="ECO:0000259" key="8">
    <source>
        <dbReference type="Pfam" id="PF02397"/>
    </source>
</evidence>
<feature type="transmembrane region" description="Helical" evidence="7">
    <location>
        <begin position="114"/>
        <end position="135"/>
    </location>
</feature>
<keyword evidence="10" id="KW-1185">Reference proteome</keyword>
<reference evidence="9 10" key="1">
    <citation type="submission" date="2009-10" db="EMBL/GenBank/DDBJ databases">
        <title>Complete sequence of Halothiobacillus neapolitanus c2.</title>
        <authorList>
            <consortium name="US DOE Joint Genome Institute"/>
            <person name="Lucas S."/>
            <person name="Copeland A."/>
            <person name="Lapidus A."/>
            <person name="Glavina del Rio T."/>
            <person name="Tice H."/>
            <person name="Bruce D."/>
            <person name="Goodwin L."/>
            <person name="Pitluck S."/>
            <person name="Davenport K."/>
            <person name="Brettin T."/>
            <person name="Detter J.C."/>
            <person name="Han C."/>
            <person name="Tapia R."/>
            <person name="Larimer F."/>
            <person name="Land M."/>
            <person name="Hauser L."/>
            <person name="Kyrpides N."/>
            <person name="Mikhailova N."/>
            <person name="Kerfeld C."/>
            <person name="Cannon G."/>
            <person name="Heinhort S."/>
        </authorList>
    </citation>
    <scope>NUCLEOTIDE SEQUENCE [LARGE SCALE GENOMIC DNA]</scope>
    <source>
        <strain evidence="10">ATCC 23641 / c2</strain>
    </source>
</reference>
<feature type="transmembrane region" description="Helical" evidence="7">
    <location>
        <begin position="47"/>
        <end position="69"/>
    </location>
</feature>
<evidence type="ECO:0000256" key="6">
    <source>
        <dbReference type="ARBA" id="ARBA00023136"/>
    </source>
</evidence>
<dbReference type="NCBIfam" id="TIGR03023">
    <property type="entry name" value="WcaJ_sugtrans"/>
    <property type="match status" value="1"/>
</dbReference>
<dbReference type="InterPro" id="IPR003362">
    <property type="entry name" value="Bact_transf"/>
</dbReference>
<dbReference type="Gene3D" id="3.40.50.720">
    <property type="entry name" value="NAD(P)-binding Rossmann-like Domain"/>
    <property type="match status" value="1"/>
</dbReference>
<dbReference type="InterPro" id="IPR017475">
    <property type="entry name" value="EPS_sugar_tfrase"/>
</dbReference>
<name>D0KY28_HALNC</name>
<keyword evidence="3 9" id="KW-0808">Transferase</keyword>
<organism evidence="9 10">
    <name type="scientific">Halothiobacillus neapolitanus (strain ATCC 23641 / DSM 15147 / CIP 104769 / NCIMB 8539 / c2)</name>
    <name type="common">Thiobacillus neapolitanus</name>
    <dbReference type="NCBI Taxonomy" id="555778"/>
    <lineage>
        <taxon>Bacteria</taxon>
        <taxon>Pseudomonadati</taxon>
        <taxon>Pseudomonadota</taxon>
        <taxon>Gammaproteobacteria</taxon>
        <taxon>Chromatiales</taxon>
        <taxon>Halothiobacillaceae</taxon>
        <taxon>Halothiobacillus</taxon>
    </lineage>
</organism>
<dbReference type="RefSeq" id="WP_012823387.1">
    <property type="nucleotide sequence ID" value="NC_013422.1"/>
</dbReference>
<dbReference type="PANTHER" id="PTHR30576:SF21">
    <property type="entry name" value="UDP-GLUCOSE:UNDECAPRENYL-PHOSPHATE GLUCOSE-1-PHOSPHATE TRANSFERASE"/>
    <property type="match status" value="1"/>
</dbReference>
<keyword evidence="4 7" id="KW-0812">Transmembrane</keyword>
<dbReference type="NCBIfam" id="TIGR03025">
    <property type="entry name" value="EPS_sugtrans"/>
    <property type="match status" value="1"/>
</dbReference>
<dbReference type="GO" id="GO:0047360">
    <property type="term" value="F:undecaprenyl-phosphate galactose phosphotransferase activity"/>
    <property type="evidence" value="ECO:0007669"/>
    <property type="project" value="UniProtKB-EC"/>
</dbReference>